<evidence type="ECO:0000313" key="1">
    <source>
        <dbReference type="EMBL" id="CEI69669.1"/>
    </source>
</evidence>
<sequence>MSEVKKIWHRTCVVCKNVQQVEYIHMGKTQGDEPKKNEAKTVVHTDCPDESLKDAIANYRCRACRSAMTIESQKLQNTIMKLLGRKQNNR</sequence>
<keyword evidence="2" id="KW-1185">Reference proteome</keyword>
<dbReference type="GeneID" id="37261384"/>
<dbReference type="AlphaFoldDB" id="A0A2L2TI49"/>
<protein>
    <submittedName>
        <fullName evidence="1">Uncharacterized protein</fullName>
    </submittedName>
</protein>
<name>A0A2L2TI49_9HYPO</name>
<evidence type="ECO:0000313" key="2">
    <source>
        <dbReference type="Proteomes" id="UP000245910"/>
    </source>
</evidence>
<accession>A0A2L2TI49</accession>
<dbReference type="Proteomes" id="UP000245910">
    <property type="component" value="Chromosome III"/>
</dbReference>
<dbReference type="KEGG" id="fvn:FVRRES_09746"/>
<organism evidence="1 2">
    <name type="scientific">Fusarium venenatum</name>
    <dbReference type="NCBI Taxonomy" id="56646"/>
    <lineage>
        <taxon>Eukaryota</taxon>
        <taxon>Fungi</taxon>
        <taxon>Dikarya</taxon>
        <taxon>Ascomycota</taxon>
        <taxon>Pezizomycotina</taxon>
        <taxon>Sordariomycetes</taxon>
        <taxon>Hypocreomycetidae</taxon>
        <taxon>Hypocreales</taxon>
        <taxon>Nectriaceae</taxon>
        <taxon>Fusarium</taxon>
    </lineage>
</organism>
<dbReference type="EMBL" id="LN649231">
    <property type="protein sequence ID" value="CEI69669.1"/>
    <property type="molecule type" value="Genomic_DNA"/>
</dbReference>
<dbReference type="RefSeq" id="XP_025593383.1">
    <property type="nucleotide sequence ID" value="XM_025738643.2"/>
</dbReference>
<proteinExistence type="predicted"/>
<reference evidence="2" key="1">
    <citation type="submission" date="2014-10" db="EMBL/GenBank/DDBJ databases">
        <authorList>
            <person name="King R."/>
        </authorList>
    </citation>
    <scope>NUCLEOTIDE SEQUENCE [LARGE SCALE GENOMIC DNA]</scope>
    <source>
        <strain evidence="2">A3/5</strain>
    </source>
</reference>